<proteinExistence type="predicted"/>
<dbReference type="SUPFAM" id="SSF101898">
    <property type="entry name" value="NHL repeat"/>
    <property type="match status" value="1"/>
</dbReference>
<evidence type="ECO:0000313" key="2">
    <source>
        <dbReference type="EMBL" id="MFH6772497.1"/>
    </source>
</evidence>
<keyword evidence="3" id="KW-1185">Reference proteome</keyword>
<dbReference type="EMBL" id="JBAWKB010000003">
    <property type="protein sequence ID" value="MFH6772497.1"/>
    <property type="molecule type" value="Genomic_DNA"/>
</dbReference>
<feature type="chain" id="PRO_5045812948" evidence="1">
    <location>
        <begin position="18"/>
        <end position="259"/>
    </location>
</feature>
<feature type="signal peptide" evidence="1">
    <location>
        <begin position="1"/>
        <end position="17"/>
    </location>
</feature>
<dbReference type="RefSeq" id="WP_344738086.1">
    <property type="nucleotide sequence ID" value="NZ_BAABAY010000001.1"/>
</dbReference>
<gene>
    <name evidence="2" type="ORF">V8G58_11180</name>
</gene>
<evidence type="ECO:0000256" key="1">
    <source>
        <dbReference type="SAM" id="SignalP"/>
    </source>
</evidence>
<protein>
    <submittedName>
        <fullName evidence="2">Uncharacterized protein</fullName>
    </submittedName>
</protein>
<dbReference type="Proteomes" id="UP001610100">
    <property type="component" value="Unassembled WGS sequence"/>
</dbReference>
<reference evidence="2 3" key="1">
    <citation type="submission" date="2024-02" db="EMBL/GenBank/DDBJ databases">
        <title>A Gaetbulibacter species isolated from tidal flats and genomic insights of their niches.</title>
        <authorList>
            <person name="Ye Y."/>
        </authorList>
    </citation>
    <scope>NUCLEOTIDE SEQUENCE [LARGE SCALE GENOMIC DNA]</scope>
    <source>
        <strain evidence="2 3">KYW382</strain>
    </source>
</reference>
<comment type="caution">
    <text evidence="2">The sequence shown here is derived from an EMBL/GenBank/DDBJ whole genome shotgun (WGS) entry which is preliminary data.</text>
</comment>
<name>A0ABW7N404_9FLAO</name>
<accession>A0ABW7N404</accession>
<organism evidence="2 3">
    <name type="scientific">Gaetbulibacter aestuarii</name>
    <dbReference type="NCBI Taxonomy" id="1502358"/>
    <lineage>
        <taxon>Bacteria</taxon>
        <taxon>Pseudomonadati</taxon>
        <taxon>Bacteroidota</taxon>
        <taxon>Flavobacteriia</taxon>
        <taxon>Flavobacteriales</taxon>
        <taxon>Flavobacteriaceae</taxon>
        <taxon>Gaetbulibacter</taxon>
    </lineage>
</organism>
<keyword evidence="1" id="KW-0732">Signal</keyword>
<evidence type="ECO:0000313" key="3">
    <source>
        <dbReference type="Proteomes" id="UP001610100"/>
    </source>
</evidence>
<sequence length="259" mass="30240">MKYTVCLFIFFSTLLSAQESIPATFIDSTKIQADQVVSVDNFGNTYFIKDNVFFKKTDTKILRYINLQLGNLSTAQVFNPLKINLFYQDFNTVVILDNRLAEIAKIDFNTLPEYRNITHISTGSDNTLWIFNQDRQQLERFDYKLQKTVMNTLPITSPVLDMISNYNTCWLLTQNNLYIYNYFGSVIQKIKNTGYTKLCLAPNGIVLEKENKLFYLKLDDQDVQAIKLPNLLIKQFFVTNETLYIYNFETLAKHQIKID</sequence>